<dbReference type="RefSeq" id="WP_088354654.1">
    <property type="nucleotide sequence ID" value="NZ_CP061813.1"/>
</dbReference>
<name>A0A7L8AJK3_9FLAO</name>
<keyword evidence="3" id="KW-1185">Reference proteome</keyword>
<keyword evidence="1" id="KW-0472">Membrane</keyword>
<reference evidence="2 3" key="1">
    <citation type="journal article" date="2016" name="Int. J. Syst. Evol. Microbiol.">
        <title>Polaribacter haliotis sp. nov., isolated from the gut of abalone Haliotis discus hannai.</title>
        <authorList>
            <person name="Kim Y.O."/>
            <person name="Park I.S."/>
            <person name="Park S."/>
            <person name="Nam B.H."/>
            <person name="Park J.M."/>
            <person name="Kim D.G."/>
            <person name="Yoon J.H."/>
        </authorList>
    </citation>
    <scope>NUCLEOTIDE SEQUENCE [LARGE SCALE GENOMIC DNA]</scope>
    <source>
        <strain evidence="2 3">KCTC 52418</strain>
    </source>
</reference>
<dbReference type="KEGG" id="phal:H9I45_07085"/>
<dbReference type="Proteomes" id="UP000516764">
    <property type="component" value="Chromosome"/>
</dbReference>
<evidence type="ECO:0000313" key="3">
    <source>
        <dbReference type="Proteomes" id="UP000516764"/>
    </source>
</evidence>
<keyword evidence="1" id="KW-0812">Transmembrane</keyword>
<feature type="transmembrane region" description="Helical" evidence="1">
    <location>
        <begin position="57"/>
        <end position="74"/>
    </location>
</feature>
<feature type="transmembrane region" description="Helical" evidence="1">
    <location>
        <begin position="109"/>
        <end position="127"/>
    </location>
</feature>
<accession>A0A7L8AJK3</accession>
<dbReference type="EMBL" id="CP061813">
    <property type="protein sequence ID" value="QOD62198.1"/>
    <property type="molecule type" value="Genomic_DNA"/>
</dbReference>
<dbReference type="AlphaFoldDB" id="A0A7L8AJK3"/>
<organism evidence="2 3">
    <name type="scientific">Polaribacter haliotis</name>
    <dbReference type="NCBI Taxonomy" id="1888915"/>
    <lineage>
        <taxon>Bacteria</taxon>
        <taxon>Pseudomonadati</taxon>
        <taxon>Bacteroidota</taxon>
        <taxon>Flavobacteriia</taxon>
        <taxon>Flavobacteriales</taxon>
        <taxon>Flavobacteriaceae</taxon>
    </lineage>
</organism>
<dbReference type="OrthoDB" id="1442507at2"/>
<evidence type="ECO:0000256" key="1">
    <source>
        <dbReference type="SAM" id="Phobius"/>
    </source>
</evidence>
<keyword evidence="1" id="KW-1133">Transmembrane helix</keyword>
<evidence type="ECO:0000313" key="2">
    <source>
        <dbReference type="EMBL" id="QOD62198.1"/>
    </source>
</evidence>
<gene>
    <name evidence="2" type="ORF">H9I45_07085</name>
</gene>
<proteinExistence type="predicted"/>
<sequence length="136" mass="15799">MGENKHIEELDAFAKKYVKEIEFEKAPADFTSSIMNTINEEKRSAVFKTSALISKKGWFLIAASVFAVLFLSFTNSKENAITYPEIDFSFLEKFQSLNVFEGITISNTVFYSVFFFGFMLLFQLVFLKKYFEKRLN</sequence>
<protein>
    <submittedName>
        <fullName evidence="2">Uncharacterized protein</fullName>
    </submittedName>
</protein>